<evidence type="ECO:0000313" key="1">
    <source>
        <dbReference type="EMBL" id="CCC50237.1"/>
    </source>
</evidence>
<name>G0U1T8_TRYVY</name>
<gene>
    <name evidence="1" type="ORF">TVY486_0900600</name>
</gene>
<organism evidence="1">
    <name type="scientific">Trypanosoma vivax (strain Y486)</name>
    <dbReference type="NCBI Taxonomy" id="1055687"/>
    <lineage>
        <taxon>Eukaryota</taxon>
        <taxon>Discoba</taxon>
        <taxon>Euglenozoa</taxon>
        <taxon>Kinetoplastea</taxon>
        <taxon>Metakinetoplastina</taxon>
        <taxon>Trypanosomatida</taxon>
        <taxon>Trypanosomatidae</taxon>
        <taxon>Trypanosoma</taxon>
        <taxon>Duttonella</taxon>
    </lineage>
</organism>
<dbReference type="AlphaFoldDB" id="G0U1T8"/>
<accession>G0U1T8</accession>
<proteinExistence type="predicted"/>
<reference evidence="1" key="1">
    <citation type="journal article" date="2012" name="Proc. Natl. Acad. Sci. U.S.A.">
        <title>Antigenic diversity is generated by distinct evolutionary mechanisms in African trypanosome species.</title>
        <authorList>
            <person name="Jackson A.P."/>
            <person name="Berry A."/>
            <person name="Aslett M."/>
            <person name="Allison H.C."/>
            <person name="Burton P."/>
            <person name="Vavrova-Anderson J."/>
            <person name="Brown R."/>
            <person name="Browne H."/>
            <person name="Corton N."/>
            <person name="Hauser H."/>
            <person name="Gamble J."/>
            <person name="Gilderthorp R."/>
            <person name="Marcello L."/>
            <person name="McQuillan J."/>
            <person name="Otto T.D."/>
            <person name="Quail M.A."/>
            <person name="Sanders M.J."/>
            <person name="van Tonder A."/>
            <person name="Ginger M.L."/>
            <person name="Field M.C."/>
            <person name="Barry J.D."/>
            <person name="Hertz-Fowler C."/>
            <person name="Berriman M."/>
        </authorList>
    </citation>
    <scope>NUCLEOTIDE SEQUENCE</scope>
    <source>
        <strain evidence="1">Y486</strain>
    </source>
</reference>
<sequence>MGQRGFVSTICRSTENGVHMPPADGAGARPVSVTLPAELPGIAPVPLGHADVEISKCSWLTVTESALAREWHAARVKQSKGVSSTSPHVPLTCASVVFPQNRSSGIIYSDPGRDLEKTGIPVGQEYFRALQSAWRNEGIYANDGKDKGQCTRSVRPPVDISCLDESDIEEAIEDAVGTLLQPPVPLSFMVSNVLVPQWELGGLYDAPALRQR</sequence>
<dbReference type="VEuPathDB" id="TriTrypDB:TvY486_0900600"/>
<protein>
    <submittedName>
        <fullName evidence="1">Uncharacterized protein</fullName>
    </submittedName>
</protein>
<dbReference type="EMBL" id="HE573025">
    <property type="protein sequence ID" value="CCC50237.1"/>
    <property type="molecule type" value="Genomic_DNA"/>
</dbReference>